<evidence type="ECO:0000313" key="2">
    <source>
        <dbReference type="Proteomes" id="UP000009144"/>
    </source>
</evidence>
<proteinExistence type="predicted"/>
<reference evidence="1 2" key="2">
    <citation type="journal article" date="2013" name="Int. J. Syst. Evol. Microbiol.">
        <title>Methylophaga nitratireducenticrescens sp. nov. and Methylophaga frappieri sp. nov., isolated from the biofilm of the methanol-fed denitrification system treating the seawater at the Montreal Biodome.</title>
        <authorList>
            <person name="Villeneuve C."/>
            <person name="Martineau C."/>
            <person name="Mauffrey F."/>
            <person name="Villemur R."/>
        </authorList>
    </citation>
    <scope>NUCLEOTIDE SEQUENCE [LARGE SCALE GENOMIC DNA]</scope>
    <source>
        <strain evidence="1 2">JAM1</strain>
    </source>
</reference>
<dbReference type="AlphaFoldDB" id="I1XN88"/>
<organism evidence="1 2">
    <name type="scientific">Methylophaga nitratireducenticrescens</name>
    <dbReference type="NCBI Taxonomy" id="754476"/>
    <lineage>
        <taxon>Bacteria</taxon>
        <taxon>Pseudomonadati</taxon>
        <taxon>Pseudomonadota</taxon>
        <taxon>Gammaproteobacteria</taxon>
        <taxon>Thiotrichales</taxon>
        <taxon>Piscirickettsiaceae</taxon>
        <taxon>Methylophaga</taxon>
    </lineage>
</organism>
<dbReference type="KEGG" id="mej:Q7A_3084"/>
<dbReference type="Proteomes" id="UP000009144">
    <property type="component" value="Chromosome"/>
</dbReference>
<dbReference type="InterPro" id="IPR009003">
    <property type="entry name" value="Peptidase_S1_PA"/>
</dbReference>
<reference evidence="1 2" key="1">
    <citation type="journal article" date="2012" name="J. Bacteriol.">
        <title>Complete genome sequences of Methylophaga sp. strain JAM1 and Methylophaga sp. strain JAM7.</title>
        <authorList>
            <person name="Villeneuve C."/>
            <person name="Martineau C."/>
            <person name="Mauffrey F."/>
            <person name="Villemur R."/>
        </authorList>
    </citation>
    <scope>NUCLEOTIDE SEQUENCE [LARGE SCALE GENOMIC DNA]</scope>
    <source>
        <strain evidence="1 2">JAM1</strain>
    </source>
</reference>
<dbReference type="Gene3D" id="2.40.10.10">
    <property type="entry name" value="Trypsin-like serine proteases"/>
    <property type="match status" value="1"/>
</dbReference>
<protein>
    <submittedName>
        <fullName evidence="1">Uncharacterized protein</fullName>
    </submittedName>
</protein>
<dbReference type="SUPFAM" id="SSF50494">
    <property type="entry name" value="Trypsin-like serine proteases"/>
    <property type="match status" value="1"/>
</dbReference>
<dbReference type="PATRIC" id="fig|754476.3.peg.3030"/>
<dbReference type="EMBL" id="CP003390">
    <property type="protein sequence ID" value="AFI85857.1"/>
    <property type="molecule type" value="Genomic_DNA"/>
</dbReference>
<accession>I1XN88</accession>
<evidence type="ECO:0000313" key="1">
    <source>
        <dbReference type="EMBL" id="AFI85857.1"/>
    </source>
</evidence>
<dbReference type="InterPro" id="IPR043504">
    <property type="entry name" value="Peptidase_S1_PA_chymotrypsin"/>
</dbReference>
<name>I1XN88_METNJ</name>
<sequence>MGQVIILFVSWMIIHPAQAVIFGEPTPVQQVSTGQLIVDQLKWYGGTNSLVTQQDECSSVVVGTQPLTIITVAHCLRDAKITPQTRIPVVKLFLGKPVPALRAALYNRFNEVKQNLASDLAVLVFDGDAPEGIHALPVLNSINETSVLLCGYGRGDSDPNLEQPSCADKKLLSAEDDFYLFVPEIYEQLDPLLHLQFRAQFLAKRAMIRSTSALLAVSRVENDRYQFQLPMPTLGDSGGPWLVKGHNGEQGVIAVTSFIETFYRKNKQWPFFNEHPAPLSDFPYAAYGVRLDTAEAQALFKRARLEGADITIMD</sequence>
<dbReference type="RefSeq" id="WP_014708218.1">
    <property type="nucleotide sequence ID" value="NC_017857.3"/>
</dbReference>
<keyword evidence="2" id="KW-1185">Reference proteome</keyword>
<dbReference type="HOGENOM" id="CLU_1056932_0_0_6"/>
<dbReference type="eggNOG" id="ENOG5033TWT">
    <property type="taxonomic scope" value="Bacteria"/>
</dbReference>
<gene>
    <name evidence="1" type="ordered locus">Q7A_3084</name>
</gene>